<reference evidence="1 3" key="1">
    <citation type="submission" date="2016-01" db="EMBL/GenBank/DDBJ databases">
        <authorList>
            <person name="Oliw E.H."/>
        </authorList>
    </citation>
    <scope>NUCLEOTIDE SEQUENCE [LARGE SCALE GENOMIC DNA]</scope>
    <source>
        <strain evidence="1">LMG 22936</strain>
    </source>
</reference>
<dbReference type="Pfam" id="PF08857">
    <property type="entry name" value="ParBc_2"/>
    <property type="match status" value="1"/>
</dbReference>
<dbReference type="Gene3D" id="1.10.8.10">
    <property type="entry name" value="DNA helicase RuvA subunit, C-terminal domain"/>
    <property type="match status" value="1"/>
</dbReference>
<proteinExistence type="predicted"/>
<dbReference type="InterPro" id="IPR016932">
    <property type="entry name" value="UCP029669"/>
</dbReference>
<accession>A0A158INP1</accession>
<gene>
    <name evidence="1" type="ORF">AWB66_03227</name>
    <name evidence="2" type="ORF">AWB66_03239</name>
</gene>
<evidence type="ECO:0000313" key="1">
    <source>
        <dbReference type="EMBL" id="SAL58178.1"/>
    </source>
</evidence>
<sequence length="200" mass="22057">MKEIAIDRLRPTQASHGRIEVEKKTRDFARLSGRELQMAIAEKPIPVVLGPGGDAFAIDHHHVAAALWAAGIRKAPVVLVADLSSLDESQFWLTLENRSWTWPYDAQGRRIAFGAMPRHVYELEDDPYRSLAGLVREAGGCEKTTVPLEEFRWADLFRATMAAPPAIEADFDAALQRGVDIARSKLAIGMPGFLGDKPSV</sequence>
<protein>
    <submittedName>
        <fullName evidence="1">Chromosome partitioning protein ParB</fullName>
    </submittedName>
</protein>
<dbReference type="InterPro" id="IPR036086">
    <property type="entry name" value="ParB/Sulfiredoxin_sf"/>
</dbReference>
<evidence type="ECO:0000313" key="3">
    <source>
        <dbReference type="Proteomes" id="UP000054717"/>
    </source>
</evidence>
<evidence type="ECO:0000313" key="2">
    <source>
        <dbReference type="EMBL" id="SAL58282.1"/>
    </source>
</evidence>
<organism evidence="1 3">
    <name type="scientific">Caballeronia telluris</name>
    <dbReference type="NCBI Taxonomy" id="326475"/>
    <lineage>
        <taxon>Bacteria</taxon>
        <taxon>Pseudomonadati</taxon>
        <taxon>Pseudomonadota</taxon>
        <taxon>Betaproteobacteria</taxon>
        <taxon>Burkholderiales</taxon>
        <taxon>Burkholderiaceae</taxon>
        <taxon>Caballeronia</taxon>
    </lineage>
</organism>
<dbReference type="EMBL" id="FCNZ02000011">
    <property type="protein sequence ID" value="SAL58178.1"/>
    <property type="molecule type" value="Genomic_DNA"/>
</dbReference>
<dbReference type="AlphaFoldDB" id="A0A158INP1"/>
<dbReference type="InterPro" id="IPR014956">
    <property type="entry name" value="ParBc_2"/>
</dbReference>
<name>A0A158INP1_9BURK</name>
<dbReference type="PIRSF" id="PIRSF029669">
    <property type="entry name" value="UCP029669"/>
    <property type="match status" value="1"/>
</dbReference>
<dbReference type="Proteomes" id="UP000054717">
    <property type="component" value="Unassembled WGS sequence"/>
</dbReference>
<dbReference type="RefSeq" id="WP_087631268.1">
    <property type="nucleotide sequence ID" value="NZ_FCNZ02000011.1"/>
</dbReference>
<dbReference type="SUPFAM" id="SSF110849">
    <property type="entry name" value="ParB/Sulfiredoxin"/>
    <property type="match status" value="1"/>
</dbReference>
<dbReference type="Gene3D" id="3.90.1530.10">
    <property type="entry name" value="Conserved hypothetical protein from pyrococcus furiosus pfu- 392566-001, ParB domain"/>
    <property type="match status" value="1"/>
</dbReference>
<dbReference type="EMBL" id="FCNZ02000011">
    <property type="protein sequence ID" value="SAL58282.1"/>
    <property type="molecule type" value="Genomic_DNA"/>
</dbReference>
<keyword evidence="3" id="KW-1185">Reference proteome</keyword>
<dbReference type="CDD" id="cd16390">
    <property type="entry name" value="ParB_N_Srx_like"/>
    <property type="match status" value="1"/>
</dbReference>
<dbReference type="STRING" id="326475.AWB66_03227"/>